<feature type="domain" description="Sulfatase-modifying factor enzyme-like" evidence="1">
    <location>
        <begin position="193"/>
        <end position="328"/>
    </location>
</feature>
<dbReference type="EMBL" id="QHKO01000002">
    <property type="protein sequence ID" value="RAL23909.1"/>
    <property type="molecule type" value="Genomic_DNA"/>
</dbReference>
<dbReference type="OrthoDB" id="9768004at2"/>
<dbReference type="GO" id="GO:0052699">
    <property type="term" value="P:ergothioneine biosynthetic process"/>
    <property type="evidence" value="ECO:0007669"/>
    <property type="project" value="InterPro"/>
</dbReference>
<protein>
    <submittedName>
        <fullName evidence="2">Ergothioneine biosynthesis protein EgtB</fullName>
    </submittedName>
</protein>
<dbReference type="Proteomes" id="UP000249169">
    <property type="component" value="Unassembled WGS sequence"/>
</dbReference>
<dbReference type="InterPro" id="IPR051043">
    <property type="entry name" value="Sulfatase_Mod_Factor_Kinase"/>
</dbReference>
<keyword evidence="3" id="KW-1185">Reference proteome</keyword>
<dbReference type="InterPro" id="IPR017806">
    <property type="entry name" value="EgtB"/>
</dbReference>
<dbReference type="PANTHER" id="PTHR23150">
    <property type="entry name" value="SULFATASE MODIFYING FACTOR 1, 2"/>
    <property type="match status" value="1"/>
</dbReference>
<feature type="domain" description="Sulfatase-modifying factor enzyme-like" evidence="1">
    <location>
        <begin position="354"/>
        <end position="431"/>
    </location>
</feature>
<gene>
    <name evidence="2" type="ORF">DL240_07110</name>
</gene>
<dbReference type="NCBIfam" id="TIGR03440">
    <property type="entry name" value="egtB_TIGR03440"/>
    <property type="match status" value="1"/>
</dbReference>
<sequence>MRGETTRRPATDRTPPIDALVDRYHLVRQTTEELCAPISVEAQLVQSMPEASPTKWHRAHTSWFFETFILTPHLPDYRPFDERFSLLFNSYYKGVGPYVPRQQRGTLAHPSCETISTYRRHIDAALTTLVERHPQRAAQAAALIEIGLEHERQHQELILTDIKHALGTHPLQPTYLPQSPPTSREHLTPLRWLNYSGGVYRIGHGDHSDAFAFDNESPRHSVFLEPFSLADRLTTNGEFLKFMEDGGYQSPHWWPVLGWDTREREGWQAPLYWQAHPDGWRTYTLGGPRPLNLHEPVSHLSYFEAAAYAQWAGARLPTEAEWEVAAAALPIKGNLLDSGLYHPQPASNHASASMSQLFGDLWEWTSSPYTPYPGFEPWEGILGEYNAKFMCNQFVLRGGSCCTAADHLRHTYRNFFPPEARWQYSGLRLAR</sequence>
<organism evidence="2 3">
    <name type="scientific">Lujinxingia litoralis</name>
    <dbReference type="NCBI Taxonomy" id="2211119"/>
    <lineage>
        <taxon>Bacteria</taxon>
        <taxon>Deltaproteobacteria</taxon>
        <taxon>Bradymonadales</taxon>
        <taxon>Lujinxingiaceae</taxon>
        <taxon>Lujinxingia</taxon>
    </lineage>
</organism>
<accession>A0A328CBM9</accession>
<dbReference type="InterPro" id="IPR016187">
    <property type="entry name" value="CTDL_fold"/>
</dbReference>
<dbReference type="Gene3D" id="3.90.1580.10">
    <property type="entry name" value="paralog of FGE (formylglycine-generating enzyme)"/>
    <property type="match status" value="2"/>
</dbReference>
<dbReference type="AlphaFoldDB" id="A0A328CBM9"/>
<dbReference type="PANTHER" id="PTHR23150:SF36">
    <property type="entry name" value="HERCYNINE OXYGENASE"/>
    <property type="match status" value="1"/>
</dbReference>
<dbReference type="InterPro" id="IPR005532">
    <property type="entry name" value="SUMF_dom"/>
</dbReference>
<evidence type="ECO:0000259" key="1">
    <source>
        <dbReference type="Pfam" id="PF03781"/>
    </source>
</evidence>
<dbReference type="SUPFAM" id="SSF56436">
    <property type="entry name" value="C-type lectin-like"/>
    <property type="match status" value="1"/>
</dbReference>
<proteinExistence type="predicted"/>
<comment type="caution">
    <text evidence="2">The sequence shown here is derived from an EMBL/GenBank/DDBJ whole genome shotgun (WGS) entry which is preliminary data.</text>
</comment>
<name>A0A328CBM9_9DELT</name>
<reference evidence="2 3" key="1">
    <citation type="submission" date="2018-05" db="EMBL/GenBank/DDBJ databases">
        <title>Lujinxingia marina gen. nov. sp. nov., a new facultative anaerobic member of the class Deltaproteobacteria, and proposal of Lujinxingaceae fam. nov.</title>
        <authorList>
            <person name="Li C.-M."/>
        </authorList>
    </citation>
    <scope>NUCLEOTIDE SEQUENCE [LARGE SCALE GENOMIC DNA]</scope>
    <source>
        <strain evidence="2 3">B210</strain>
    </source>
</reference>
<dbReference type="RefSeq" id="WP_111729163.1">
    <property type="nucleotide sequence ID" value="NZ_QHKO01000002.1"/>
</dbReference>
<dbReference type="Pfam" id="PF03781">
    <property type="entry name" value="FGE-sulfatase"/>
    <property type="match status" value="2"/>
</dbReference>
<evidence type="ECO:0000313" key="3">
    <source>
        <dbReference type="Proteomes" id="UP000249169"/>
    </source>
</evidence>
<evidence type="ECO:0000313" key="2">
    <source>
        <dbReference type="EMBL" id="RAL23909.1"/>
    </source>
</evidence>
<dbReference type="InterPro" id="IPR042095">
    <property type="entry name" value="SUMF_sf"/>
</dbReference>